<evidence type="ECO:0000259" key="1">
    <source>
        <dbReference type="Pfam" id="PF14291"/>
    </source>
</evidence>
<evidence type="ECO:0000313" key="2">
    <source>
        <dbReference type="Proteomes" id="UP000504606"/>
    </source>
</evidence>
<proteinExistence type="predicted"/>
<dbReference type="PANTHER" id="PTHR45749:SF21">
    <property type="entry name" value="DUF4371 DOMAIN-CONTAINING PROTEIN"/>
    <property type="match status" value="1"/>
</dbReference>
<reference evidence="3" key="1">
    <citation type="submission" date="2025-08" db="UniProtKB">
        <authorList>
            <consortium name="RefSeq"/>
        </authorList>
    </citation>
    <scope>IDENTIFICATION</scope>
    <source>
        <tissue evidence="3">Whole organism</tissue>
    </source>
</reference>
<dbReference type="Pfam" id="PF14291">
    <property type="entry name" value="DUF4371"/>
    <property type="match status" value="1"/>
</dbReference>
<organism evidence="2 3">
    <name type="scientific">Frankliniella occidentalis</name>
    <name type="common">Western flower thrips</name>
    <name type="synonym">Euthrips occidentalis</name>
    <dbReference type="NCBI Taxonomy" id="133901"/>
    <lineage>
        <taxon>Eukaryota</taxon>
        <taxon>Metazoa</taxon>
        <taxon>Ecdysozoa</taxon>
        <taxon>Arthropoda</taxon>
        <taxon>Hexapoda</taxon>
        <taxon>Insecta</taxon>
        <taxon>Pterygota</taxon>
        <taxon>Neoptera</taxon>
        <taxon>Paraneoptera</taxon>
        <taxon>Thysanoptera</taxon>
        <taxon>Terebrantia</taxon>
        <taxon>Thripoidea</taxon>
        <taxon>Thripidae</taxon>
        <taxon>Frankliniella</taxon>
    </lineage>
</organism>
<accession>A0A9C6XBR6</accession>
<dbReference type="SUPFAM" id="SSF53098">
    <property type="entry name" value="Ribonuclease H-like"/>
    <property type="match status" value="1"/>
</dbReference>
<dbReference type="KEGG" id="foc:113216344"/>
<dbReference type="AlphaFoldDB" id="A0A9C6XBR6"/>
<dbReference type="GeneID" id="113216344"/>
<dbReference type="OrthoDB" id="6628438at2759"/>
<keyword evidence="2" id="KW-1185">Reference proteome</keyword>
<name>A0A9C6XBR6_FRAOC</name>
<dbReference type="InterPro" id="IPR012337">
    <property type="entry name" value="RNaseH-like_sf"/>
</dbReference>
<sequence>MRVFCAANTTPVTTLLSKEAKEQQLEARKALTAIFKSILFLGRQGLALRGHSSSGGNFEALLKLLSDYVPPLKKFLERKKKFTSHDIQNEMLQIAAHKILRSKLETIRENQTFSLIIDEASDESVKKQLSVSVRTVDEDLVATENFLGLYEVSSTTGEALTKIVEDALLRFQLPISSCRGQCYDAGSNMRGRVKGLQARLKELEPLALYVQCFNHSLNLALQDCAKKVPDAGVKILN</sequence>
<evidence type="ECO:0000313" key="3">
    <source>
        <dbReference type="RefSeq" id="XP_052132730.1"/>
    </source>
</evidence>
<dbReference type="PANTHER" id="PTHR45749">
    <property type="match status" value="1"/>
</dbReference>
<dbReference type="RefSeq" id="XP_052132730.1">
    <property type="nucleotide sequence ID" value="XM_052276770.1"/>
</dbReference>
<dbReference type="InterPro" id="IPR025398">
    <property type="entry name" value="DUF4371"/>
</dbReference>
<gene>
    <name evidence="3" type="primary">LOC113216344</name>
</gene>
<protein>
    <submittedName>
        <fullName evidence="3">Zinc finger MYM-type protein 1-like</fullName>
    </submittedName>
</protein>
<feature type="domain" description="DUF4371" evidence="1">
    <location>
        <begin position="31"/>
        <end position="195"/>
    </location>
</feature>
<dbReference type="Proteomes" id="UP000504606">
    <property type="component" value="Unplaced"/>
</dbReference>